<dbReference type="InterPro" id="IPR020826">
    <property type="entry name" value="Transketolase_BS"/>
</dbReference>
<keyword evidence="5 10" id="KW-0479">Metal-binding</keyword>
<feature type="binding site" evidence="10">
    <location>
        <position position="85"/>
    </location>
    <ligand>
        <name>thiamine diphosphate</name>
        <dbReference type="ChEBI" id="CHEBI:58937"/>
    </ligand>
</feature>
<dbReference type="CDD" id="cd02007">
    <property type="entry name" value="TPP_DXS"/>
    <property type="match status" value="1"/>
</dbReference>
<dbReference type="RefSeq" id="WP_184017192.1">
    <property type="nucleotide sequence ID" value="NZ_JACHFD010000005.1"/>
</dbReference>
<dbReference type="EMBL" id="JACHFD010000005">
    <property type="protein sequence ID" value="MBB5351219.1"/>
    <property type="molecule type" value="Genomic_DNA"/>
</dbReference>
<reference evidence="12 13" key="1">
    <citation type="submission" date="2020-08" db="EMBL/GenBank/DDBJ databases">
        <title>Genomic Encyclopedia of Type Strains, Phase IV (KMG-IV): sequencing the most valuable type-strain genomes for metagenomic binning, comparative biology and taxonomic classification.</title>
        <authorList>
            <person name="Goeker M."/>
        </authorList>
    </citation>
    <scope>NUCLEOTIDE SEQUENCE [LARGE SCALE GENOMIC DNA]</scope>
    <source>
        <strain evidence="12 13">YC6886</strain>
    </source>
</reference>
<dbReference type="InterPro" id="IPR029061">
    <property type="entry name" value="THDP-binding"/>
</dbReference>
<keyword evidence="8 10" id="KW-0786">Thiamine pyrophosphate</keyword>
<keyword evidence="7 10" id="KW-0784">Thiamine biosynthesis</keyword>
<evidence type="ECO:0000256" key="8">
    <source>
        <dbReference type="ARBA" id="ARBA00023052"/>
    </source>
</evidence>
<dbReference type="PANTHER" id="PTHR43322:SF5">
    <property type="entry name" value="1-DEOXY-D-XYLULOSE-5-PHOSPHATE SYNTHASE, CHLOROPLASTIC"/>
    <property type="match status" value="1"/>
</dbReference>
<dbReference type="AlphaFoldDB" id="A0A840VBN5"/>
<dbReference type="EC" id="2.2.1.7" evidence="10"/>
<feature type="binding site" evidence="10">
    <location>
        <position position="186"/>
    </location>
    <ligand>
        <name>Mg(2+)</name>
        <dbReference type="ChEBI" id="CHEBI:18420"/>
    </ligand>
</feature>
<evidence type="ECO:0000313" key="13">
    <source>
        <dbReference type="Proteomes" id="UP000557717"/>
    </source>
</evidence>
<feature type="binding site" evidence="10">
    <location>
        <begin position="126"/>
        <end position="128"/>
    </location>
    <ligand>
        <name>thiamine diphosphate</name>
        <dbReference type="ChEBI" id="CHEBI:58937"/>
    </ligand>
</feature>
<evidence type="ECO:0000256" key="6">
    <source>
        <dbReference type="ARBA" id="ARBA00022842"/>
    </source>
</evidence>
<keyword evidence="13" id="KW-1185">Reference proteome</keyword>
<evidence type="ECO:0000256" key="2">
    <source>
        <dbReference type="ARBA" id="ARBA00011081"/>
    </source>
</evidence>
<dbReference type="Proteomes" id="UP000557717">
    <property type="component" value="Unassembled WGS sequence"/>
</dbReference>
<dbReference type="Pfam" id="PF02779">
    <property type="entry name" value="Transket_pyr"/>
    <property type="match status" value="1"/>
</dbReference>
<feature type="binding site" evidence="10">
    <location>
        <begin position="158"/>
        <end position="159"/>
    </location>
    <ligand>
        <name>thiamine diphosphate</name>
        <dbReference type="ChEBI" id="CHEBI:58937"/>
    </ligand>
</feature>
<dbReference type="InterPro" id="IPR009014">
    <property type="entry name" value="Transketo_C/PFOR_II"/>
</dbReference>
<feature type="binding site" evidence="10">
    <location>
        <position position="375"/>
    </location>
    <ligand>
        <name>thiamine diphosphate</name>
        <dbReference type="ChEBI" id="CHEBI:58937"/>
    </ligand>
</feature>
<comment type="function">
    <text evidence="10">Catalyzes the acyloin condensation reaction between C atoms 2 and 3 of pyruvate and glyceraldehyde 3-phosphate to yield 1-deoxy-D-xylulose-5-phosphate (DXP).</text>
</comment>
<dbReference type="GO" id="GO:0000287">
    <property type="term" value="F:magnesium ion binding"/>
    <property type="evidence" value="ECO:0007669"/>
    <property type="project" value="UniProtKB-UniRule"/>
</dbReference>
<comment type="subunit">
    <text evidence="3 10">Homodimer.</text>
</comment>
<dbReference type="SUPFAM" id="SSF52922">
    <property type="entry name" value="TK C-terminal domain-like"/>
    <property type="match status" value="1"/>
</dbReference>
<feature type="binding site" evidence="10">
    <location>
        <position position="295"/>
    </location>
    <ligand>
        <name>thiamine diphosphate</name>
        <dbReference type="ChEBI" id="CHEBI:58937"/>
    </ligand>
</feature>
<dbReference type="GO" id="GO:0009228">
    <property type="term" value="P:thiamine biosynthetic process"/>
    <property type="evidence" value="ECO:0007669"/>
    <property type="project" value="UniProtKB-UniRule"/>
</dbReference>
<gene>
    <name evidence="10" type="primary">dxs</name>
    <name evidence="12" type="ORF">HNR46_001453</name>
</gene>
<dbReference type="PROSITE" id="PS00801">
    <property type="entry name" value="TRANSKETOLASE_1"/>
    <property type="match status" value="1"/>
</dbReference>
<comment type="pathway">
    <text evidence="1 10">Metabolic intermediate biosynthesis; 1-deoxy-D-xylulose 5-phosphate biosynthesis; 1-deoxy-D-xylulose 5-phosphate from D-glyceraldehyde 3-phosphate and pyruvate: step 1/1.</text>
</comment>
<comment type="cofactor">
    <cofactor evidence="10">
        <name>thiamine diphosphate</name>
        <dbReference type="ChEBI" id="CHEBI:58937"/>
    </cofactor>
    <text evidence="10">Binds 1 thiamine pyrophosphate per subunit.</text>
</comment>
<dbReference type="Gene3D" id="3.40.50.920">
    <property type="match status" value="1"/>
</dbReference>
<dbReference type="SMART" id="SM00861">
    <property type="entry name" value="Transket_pyr"/>
    <property type="match status" value="1"/>
</dbReference>
<dbReference type="HAMAP" id="MF_00315">
    <property type="entry name" value="DXP_synth"/>
    <property type="match status" value="1"/>
</dbReference>
<dbReference type="GO" id="GO:0019288">
    <property type="term" value="P:isopentenyl diphosphate biosynthetic process, methylerythritol 4-phosphate pathway"/>
    <property type="evidence" value="ECO:0007669"/>
    <property type="project" value="TreeGrafter"/>
</dbReference>
<dbReference type="GO" id="GO:0016114">
    <property type="term" value="P:terpenoid biosynthetic process"/>
    <property type="evidence" value="ECO:0007669"/>
    <property type="project" value="UniProtKB-UniRule"/>
</dbReference>
<evidence type="ECO:0000313" key="12">
    <source>
        <dbReference type="EMBL" id="MBB5351219.1"/>
    </source>
</evidence>
<feature type="binding site" evidence="10">
    <location>
        <position position="157"/>
    </location>
    <ligand>
        <name>Mg(2+)</name>
        <dbReference type="ChEBI" id="CHEBI:18420"/>
    </ligand>
</feature>
<evidence type="ECO:0000256" key="5">
    <source>
        <dbReference type="ARBA" id="ARBA00022723"/>
    </source>
</evidence>
<dbReference type="InterPro" id="IPR049557">
    <property type="entry name" value="Transketolase_CS"/>
</dbReference>
<evidence type="ECO:0000256" key="1">
    <source>
        <dbReference type="ARBA" id="ARBA00004980"/>
    </source>
</evidence>
<keyword evidence="9 10" id="KW-0414">Isoprene biosynthesis</keyword>
<dbReference type="Pfam" id="PF13292">
    <property type="entry name" value="DXP_synthase_N"/>
    <property type="match status" value="1"/>
</dbReference>
<dbReference type="GO" id="GO:0008661">
    <property type="term" value="F:1-deoxy-D-xylulose-5-phosphate synthase activity"/>
    <property type="evidence" value="ECO:0007669"/>
    <property type="project" value="UniProtKB-UniRule"/>
</dbReference>
<evidence type="ECO:0000256" key="7">
    <source>
        <dbReference type="ARBA" id="ARBA00022977"/>
    </source>
</evidence>
<dbReference type="PANTHER" id="PTHR43322">
    <property type="entry name" value="1-D-DEOXYXYLULOSE 5-PHOSPHATE SYNTHASE-RELATED"/>
    <property type="match status" value="1"/>
</dbReference>
<accession>A0A840VBN5</accession>
<organism evidence="12 13">
    <name type="scientific">Haloferula luteola</name>
    <dbReference type="NCBI Taxonomy" id="595692"/>
    <lineage>
        <taxon>Bacteria</taxon>
        <taxon>Pseudomonadati</taxon>
        <taxon>Verrucomicrobiota</taxon>
        <taxon>Verrucomicrobiia</taxon>
        <taxon>Verrucomicrobiales</taxon>
        <taxon>Verrucomicrobiaceae</taxon>
        <taxon>Haloferula</taxon>
    </lineage>
</organism>
<dbReference type="InterPro" id="IPR005475">
    <property type="entry name" value="Transketolase-like_Pyr-bd"/>
</dbReference>
<feature type="binding site" evidence="10">
    <location>
        <position position="186"/>
    </location>
    <ligand>
        <name>thiamine diphosphate</name>
        <dbReference type="ChEBI" id="CHEBI:58937"/>
    </ligand>
</feature>
<evidence type="ECO:0000256" key="9">
    <source>
        <dbReference type="ARBA" id="ARBA00023229"/>
    </source>
</evidence>
<dbReference type="GO" id="GO:0005829">
    <property type="term" value="C:cytosol"/>
    <property type="evidence" value="ECO:0007669"/>
    <property type="project" value="TreeGrafter"/>
</dbReference>
<dbReference type="PROSITE" id="PS00802">
    <property type="entry name" value="TRANSKETOLASE_2"/>
    <property type="match status" value="1"/>
</dbReference>
<feature type="domain" description="Transketolase-like pyrimidine-binding" evidence="11">
    <location>
        <begin position="324"/>
        <end position="489"/>
    </location>
</feature>
<evidence type="ECO:0000256" key="3">
    <source>
        <dbReference type="ARBA" id="ARBA00011738"/>
    </source>
</evidence>
<keyword evidence="6 10" id="KW-0460">Magnesium</keyword>
<comment type="cofactor">
    <cofactor evidence="10">
        <name>Mg(2+)</name>
        <dbReference type="ChEBI" id="CHEBI:18420"/>
    </cofactor>
    <text evidence="10">Binds 1 Mg(2+) ion per subunit.</text>
</comment>
<dbReference type="InterPro" id="IPR005477">
    <property type="entry name" value="Dxylulose-5-P_synthase"/>
</dbReference>
<dbReference type="FunFam" id="3.40.50.920:FF:000002">
    <property type="entry name" value="1-deoxy-D-xylulose-5-phosphate synthase"/>
    <property type="match status" value="1"/>
</dbReference>
<evidence type="ECO:0000256" key="10">
    <source>
        <dbReference type="HAMAP-Rule" id="MF_00315"/>
    </source>
</evidence>
<comment type="catalytic activity">
    <reaction evidence="10">
        <text>D-glyceraldehyde 3-phosphate + pyruvate + H(+) = 1-deoxy-D-xylulose 5-phosphate + CO2</text>
        <dbReference type="Rhea" id="RHEA:12605"/>
        <dbReference type="ChEBI" id="CHEBI:15361"/>
        <dbReference type="ChEBI" id="CHEBI:15378"/>
        <dbReference type="ChEBI" id="CHEBI:16526"/>
        <dbReference type="ChEBI" id="CHEBI:57792"/>
        <dbReference type="ChEBI" id="CHEBI:59776"/>
        <dbReference type="EC" id="2.2.1.7"/>
    </reaction>
</comment>
<evidence type="ECO:0000256" key="4">
    <source>
        <dbReference type="ARBA" id="ARBA00022679"/>
    </source>
</evidence>
<evidence type="ECO:0000259" key="11">
    <source>
        <dbReference type="SMART" id="SM00861"/>
    </source>
</evidence>
<dbReference type="UniPathway" id="UPA00064">
    <property type="reaction ID" value="UER00091"/>
</dbReference>
<dbReference type="Gene3D" id="3.40.50.970">
    <property type="match status" value="2"/>
</dbReference>
<protein>
    <recommendedName>
        <fullName evidence="10">1-deoxy-D-xylulose-5-phosphate synthase</fullName>
        <ecNumber evidence="10">2.2.1.7</ecNumber>
    </recommendedName>
    <alternativeName>
        <fullName evidence="10">1-deoxyxylulose-5-phosphate synthase</fullName>
        <shortName evidence="10">DXP synthase</shortName>
        <shortName evidence="10">DXPS</shortName>
    </alternativeName>
</protein>
<sequence length="630" mass="68588">MTTSASSEPPHLGTLLANLHSPEDLKALPESDLPKLAQEIRDALITNLSKTGGHLGPNLGVVELTIALHRVFSTPKDHFVFDVAHQGYVHKMLTGRAERIHTIRTYEGLNGFLLRSESEHDCYGAGHAGTALSAALGMAAARDLTHEDCQVVALAGDAAFTCGPTLEALNNIAETTKKFIVVLNDNEWSIDKNVGAIARYFNALQTHSTYSSVRNAAAEFVERLAGKAARNLAHKVEEGAKNLLFPNVLFEKFGIRYFGPIDGHDLPLLVKTFDYLKTLNEPVVLHVITEKGRGYQPAIDNPGKFHGLGTYKIEDGSTDVSSTPTASDIFGRTVTDLAKEDEKIVAITGAMPGGTKLEIFKNEIPERYFDVGIAEEHAALFASGLATKGIRPFLAIYSTFMQRAYDMILHDIALQNLPVRLCMDRGSLSGDDGPTHHGLFDIGYLRIVPGLIHMQPKDEAEFVAMLKWMAVYDDGPTAIRYPRGPIAGTPVDGPCEPIELGKGEWISEGTDVALIGLGTLFSMAEETKARLEARGLSVSLVNPRFIKPLDGDLIERVARQAKVVCTFEDHVLVGGFGSSVIEHLHDAGVATPVVRIGWPDEWIEHGKIDILRAKHGLTVEAALEKIDKHL</sequence>
<keyword evidence="4 10" id="KW-0808">Transferase</keyword>
<comment type="similarity">
    <text evidence="2 10">Belongs to the transketolase family. DXPS subfamily.</text>
</comment>
<dbReference type="SUPFAM" id="SSF52518">
    <property type="entry name" value="Thiamin diphosphate-binding fold (THDP-binding)"/>
    <property type="match status" value="2"/>
</dbReference>
<dbReference type="CDD" id="cd07033">
    <property type="entry name" value="TPP_PYR_DXS_TK_like"/>
    <property type="match status" value="1"/>
</dbReference>
<name>A0A840VBN5_9BACT</name>
<dbReference type="NCBIfam" id="NF003933">
    <property type="entry name" value="PRK05444.2-2"/>
    <property type="match status" value="1"/>
</dbReference>
<dbReference type="NCBIfam" id="TIGR00204">
    <property type="entry name" value="dxs"/>
    <property type="match status" value="1"/>
</dbReference>
<comment type="caution">
    <text evidence="12">The sequence shown here is derived from an EMBL/GenBank/DDBJ whole genome shotgun (WGS) entry which is preliminary data.</text>
</comment>
<dbReference type="InterPro" id="IPR033248">
    <property type="entry name" value="Transketolase_C"/>
</dbReference>
<proteinExistence type="inferred from homology"/>
<dbReference type="Pfam" id="PF02780">
    <property type="entry name" value="Transketolase_C"/>
    <property type="match status" value="1"/>
</dbReference>
<dbReference type="GO" id="GO:0030976">
    <property type="term" value="F:thiamine pyrophosphate binding"/>
    <property type="evidence" value="ECO:0007669"/>
    <property type="project" value="UniProtKB-UniRule"/>
</dbReference>